<keyword evidence="2" id="KW-1185">Reference proteome</keyword>
<name>A0ACB8WL69_9TELE</name>
<protein>
    <submittedName>
        <fullName evidence="1">Uncharacterized protein</fullName>
    </submittedName>
</protein>
<sequence length="836" mass="95590">MLKINVSAVVCRQMMDRELLRQCLTFHGESLFNKLKCEQTENPDFQAVVSDLCKASYESRAEGKDSPLVEQFIARKADILFCPAWKTATHQEAEHEEEEAAEPCALMPPVELFMEVSYEERRAMLYRDLEKGDIVVGRINNIREYGFFLTLLCTAGGLKRDIEDLELSALCHIREIPSSGSHDDPLSYYQIGDFIRASVKDIDRYQEKITISLQQASLSPSLEHIKLGVIPREELPIHYSRSVRAAADSSETYERILKSCHGYHNPSVVDYLLEKVGVSDTHPPSMMRGLQSQLALIRPVKLFQEEDFASAIRKKQSASWALKCVRAGVDHFKHGRHVEAMNEYNKALDIDTNNVEALVARGALYANKGSFMKAITDFELALESCPDHRNAKKYLCQTLVERGKQLEEQEKLVTAEGLYRKALSLDDLNPEAQEALHKITDTIQALFEYVSVDFCLPLFSGPATVKKSIRLREEALAKEQVKAKSQTSAEKLRKILKEEKRMKKKRKRSASSSSSSRASSRNSSDSSSSSSSRRRSKKKKKKRRRSERGSKRHRRISSRESRRSEEGKSDRDRKEEEEEVEWYPAPPNTSATFLGQKGGPEFGERGEEEVEEKDVEDRRISQLYSLSAASDNEESDSSRRDRKRRDREESKMRRRKSSQSRSPEREERMSRSTERRETSRERGKEDNRKDRRDSDSKRRSSLDESRRRKVSCSSAESEYSRKSCLKSEYLGNSGSASKHLEGRMRHNSSRRNSYDGGRYENRGWEEIQEAGEAKRDKGKVEEESRRSDGANRKRSDSAGNLTSAAGGQPKKDLPSNLLDIFNQIAQFEKEKGVRPK</sequence>
<reference evidence="1" key="1">
    <citation type="submission" date="2022-04" db="EMBL/GenBank/DDBJ databases">
        <title>Jade perch genome.</title>
        <authorList>
            <person name="Chao B."/>
        </authorList>
    </citation>
    <scope>NUCLEOTIDE SEQUENCE</scope>
    <source>
        <strain evidence="1">CB-2022</strain>
    </source>
</reference>
<accession>A0ACB8WL69</accession>
<gene>
    <name evidence="1" type="ORF">L3Q82_025512</name>
</gene>
<organism evidence="1 2">
    <name type="scientific">Scortum barcoo</name>
    <name type="common">barcoo grunter</name>
    <dbReference type="NCBI Taxonomy" id="214431"/>
    <lineage>
        <taxon>Eukaryota</taxon>
        <taxon>Metazoa</taxon>
        <taxon>Chordata</taxon>
        <taxon>Craniata</taxon>
        <taxon>Vertebrata</taxon>
        <taxon>Euteleostomi</taxon>
        <taxon>Actinopterygii</taxon>
        <taxon>Neopterygii</taxon>
        <taxon>Teleostei</taxon>
        <taxon>Neoteleostei</taxon>
        <taxon>Acanthomorphata</taxon>
        <taxon>Eupercaria</taxon>
        <taxon>Centrarchiformes</taxon>
        <taxon>Terapontoidei</taxon>
        <taxon>Terapontidae</taxon>
        <taxon>Scortum</taxon>
    </lineage>
</organism>
<dbReference type="Proteomes" id="UP000831701">
    <property type="component" value="Chromosome 8"/>
</dbReference>
<proteinExistence type="predicted"/>
<evidence type="ECO:0000313" key="1">
    <source>
        <dbReference type="EMBL" id="KAI3368504.1"/>
    </source>
</evidence>
<evidence type="ECO:0000313" key="2">
    <source>
        <dbReference type="Proteomes" id="UP000831701"/>
    </source>
</evidence>
<dbReference type="EMBL" id="CM041538">
    <property type="protein sequence ID" value="KAI3368504.1"/>
    <property type="molecule type" value="Genomic_DNA"/>
</dbReference>
<comment type="caution">
    <text evidence="1">The sequence shown here is derived from an EMBL/GenBank/DDBJ whole genome shotgun (WGS) entry which is preliminary data.</text>
</comment>